<protein>
    <submittedName>
        <fullName evidence="2">Uncharacterized protein</fullName>
    </submittedName>
</protein>
<evidence type="ECO:0000313" key="3">
    <source>
        <dbReference type="Proteomes" id="UP000327013"/>
    </source>
</evidence>
<name>A0A5N6QJD8_9ROSI</name>
<keyword evidence="1" id="KW-0812">Transmembrane</keyword>
<gene>
    <name evidence="2" type="ORF">FH972_003878</name>
</gene>
<sequence>MDMVLESWKNRPKDNNNCSALENLELPVQPNSRSSGKGSKYLQMVKMFLRTFLTILLGDPTIAFASLLVELASKWSSGYCS</sequence>
<proteinExistence type="predicted"/>
<dbReference type="AlphaFoldDB" id="A0A5N6QJD8"/>
<keyword evidence="1" id="KW-0472">Membrane</keyword>
<organism evidence="2 3">
    <name type="scientific">Carpinus fangiana</name>
    <dbReference type="NCBI Taxonomy" id="176857"/>
    <lineage>
        <taxon>Eukaryota</taxon>
        <taxon>Viridiplantae</taxon>
        <taxon>Streptophyta</taxon>
        <taxon>Embryophyta</taxon>
        <taxon>Tracheophyta</taxon>
        <taxon>Spermatophyta</taxon>
        <taxon>Magnoliopsida</taxon>
        <taxon>eudicotyledons</taxon>
        <taxon>Gunneridae</taxon>
        <taxon>Pentapetalae</taxon>
        <taxon>rosids</taxon>
        <taxon>fabids</taxon>
        <taxon>Fagales</taxon>
        <taxon>Betulaceae</taxon>
        <taxon>Carpinus</taxon>
    </lineage>
</organism>
<keyword evidence="1" id="KW-1133">Transmembrane helix</keyword>
<dbReference type="EMBL" id="CM017321">
    <property type="protein sequence ID" value="KAE7999448.1"/>
    <property type="molecule type" value="Genomic_DNA"/>
</dbReference>
<evidence type="ECO:0000256" key="1">
    <source>
        <dbReference type="SAM" id="Phobius"/>
    </source>
</evidence>
<reference evidence="2 3" key="1">
    <citation type="submission" date="2019-06" db="EMBL/GenBank/DDBJ databases">
        <title>A chromosomal-level reference genome of Carpinus fangiana (Coryloideae, Betulaceae).</title>
        <authorList>
            <person name="Yang X."/>
            <person name="Wang Z."/>
            <person name="Zhang L."/>
            <person name="Hao G."/>
            <person name="Liu J."/>
            <person name="Yang Y."/>
        </authorList>
    </citation>
    <scope>NUCLEOTIDE SEQUENCE [LARGE SCALE GENOMIC DNA]</scope>
    <source>
        <strain evidence="2">Cfa_2016G</strain>
        <tissue evidence="2">Leaf</tissue>
    </source>
</reference>
<accession>A0A5N6QJD8</accession>
<dbReference type="Proteomes" id="UP000327013">
    <property type="component" value="Chromosome 1"/>
</dbReference>
<evidence type="ECO:0000313" key="2">
    <source>
        <dbReference type="EMBL" id="KAE7999448.1"/>
    </source>
</evidence>
<feature type="transmembrane region" description="Helical" evidence="1">
    <location>
        <begin position="47"/>
        <end position="69"/>
    </location>
</feature>
<dbReference type="OrthoDB" id="1841377at2759"/>
<keyword evidence="3" id="KW-1185">Reference proteome</keyword>